<reference evidence="4" key="1">
    <citation type="journal article" date="2023" name="Mol. Phylogenet. Evol.">
        <title>Genome-scale phylogeny and comparative genomics of the fungal order Sordariales.</title>
        <authorList>
            <person name="Hensen N."/>
            <person name="Bonometti L."/>
            <person name="Westerberg I."/>
            <person name="Brannstrom I.O."/>
            <person name="Guillou S."/>
            <person name="Cros-Aarteil S."/>
            <person name="Calhoun S."/>
            <person name="Haridas S."/>
            <person name="Kuo A."/>
            <person name="Mondo S."/>
            <person name="Pangilinan J."/>
            <person name="Riley R."/>
            <person name="LaButti K."/>
            <person name="Andreopoulos B."/>
            <person name="Lipzen A."/>
            <person name="Chen C."/>
            <person name="Yan M."/>
            <person name="Daum C."/>
            <person name="Ng V."/>
            <person name="Clum A."/>
            <person name="Steindorff A."/>
            <person name="Ohm R.A."/>
            <person name="Martin F."/>
            <person name="Silar P."/>
            <person name="Natvig D.O."/>
            <person name="Lalanne C."/>
            <person name="Gautier V."/>
            <person name="Ament-Velasquez S.L."/>
            <person name="Kruys A."/>
            <person name="Hutchinson M.I."/>
            <person name="Powell A.J."/>
            <person name="Barry K."/>
            <person name="Miller A.N."/>
            <person name="Grigoriev I.V."/>
            <person name="Debuchy R."/>
            <person name="Gladieux P."/>
            <person name="Hiltunen Thoren M."/>
            <person name="Johannesson H."/>
        </authorList>
    </citation>
    <scope>NUCLEOTIDE SEQUENCE</scope>
    <source>
        <strain evidence="4">CBS 990.96</strain>
    </source>
</reference>
<dbReference type="GO" id="GO:0000932">
    <property type="term" value="C:P-body"/>
    <property type="evidence" value="ECO:0007669"/>
    <property type="project" value="TreeGrafter"/>
</dbReference>
<keyword evidence="2" id="KW-0963">Cytoplasm</keyword>
<comment type="subcellular location">
    <subcellularLocation>
        <location evidence="1">Cytoplasm</location>
    </subcellularLocation>
</comment>
<evidence type="ECO:0000256" key="2">
    <source>
        <dbReference type="ARBA" id="ARBA00022490"/>
    </source>
</evidence>
<name>A0AAN7BK72_9PEZI</name>
<dbReference type="AlphaFoldDB" id="A0AAN7BK72"/>
<protein>
    <recommendedName>
        <fullName evidence="3">RNA-binding protein vts1-like alpha-helical domain-containing protein</fullName>
    </recommendedName>
</protein>
<dbReference type="Proteomes" id="UP001301958">
    <property type="component" value="Unassembled WGS sequence"/>
</dbReference>
<evidence type="ECO:0000313" key="5">
    <source>
        <dbReference type="Proteomes" id="UP001301958"/>
    </source>
</evidence>
<reference evidence="4" key="2">
    <citation type="submission" date="2023-05" db="EMBL/GenBank/DDBJ databases">
        <authorList>
            <consortium name="Lawrence Berkeley National Laboratory"/>
            <person name="Steindorff A."/>
            <person name="Hensen N."/>
            <person name="Bonometti L."/>
            <person name="Westerberg I."/>
            <person name="Brannstrom I.O."/>
            <person name="Guillou S."/>
            <person name="Cros-Aarteil S."/>
            <person name="Calhoun S."/>
            <person name="Haridas S."/>
            <person name="Kuo A."/>
            <person name="Mondo S."/>
            <person name="Pangilinan J."/>
            <person name="Riley R."/>
            <person name="Labutti K."/>
            <person name="Andreopoulos B."/>
            <person name="Lipzen A."/>
            <person name="Chen C."/>
            <person name="Yanf M."/>
            <person name="Daum C."/>
            <person name="Ng V."/>
            <person name="Clum A."/>
            <person name="Ohm R."/>
            <person name="Martin F."/>
            <person name="Silar P."/>
            <person name="Natvig D."/>
            <person name="Lalanne C."/>
            <person name="Gautier V."/>
            <person name="Ament-Velasquez S.L."/>
            <person name="Kruys A."/>
            <person name="Hutchinson M.I."/>
            <person name="Powell A.J."/>
            <person name="Barry K."/>
            <person name="Miller A.N."/>
            <person name="Grigoriev I.V."/>
            <person name="Debuchy R."/>
            <person name="Gladieux P."/>
            <person name="Thoren M.H."/>
            <person name="Johannesson H."/>
        </authorList>
    </citation>
    <scope>NUCLEOTIDE SEQUENCE</scope>
    <source>
        <strain evidence="4">CBS 990.96</strain>
    </source>
</reference>
<feature type="domain" description="RNA-binding protein vts1-like alpha-helical" evidence="3">
    <location>
        <begin position="48"/>
        <end position="82"/>
    </location>
</feature>
<proteinExistence type="predicted"/>
<dbReference type="EMBL" id="MU865383">
    <property type="protein sequence ID" value="KAK4224802.1"/>
    <property type="molecule type" value="Genomic_DNA"/>
</dbReference>
<keyword evidence="5" id="KW-1185">Reference proteome</keyword>
<dbReference type="PANTHER" id="PTHR12515:SF5">
    <property type="entry name" value="PROTEIN SMAUG"/>
    <property type="match status" value="1"/>
</dbReference>
<evidence type="ECO:0000256" key="1">
    <source>
        <dbReference type="ARBA" id="ARBA00004496"/>
    </source>
</evidence>
<evidence type="ECO:0000313" key="4">
    <source>
        <dbReference type="EMBL" id="KAK4224802.1"/>
    </source>
</evidence>
<dbReference type="PANTHER" id="PTHR12515">
    <property type="entry name" value="STERILE ALPHA MOTIF DOMAIN CONTAINING PROTEIN 4-RELATED"/>
    <property type="match status" value="1"/>
</dbReference>
<accession>A0AAN7BK72</accession>
<dbReference type="Pfam" id="PF25479">
    <property type="entry name" value="Vts1"/>
    <property type="match status" value="1"/>
</dbReference>
<comment type="caution">
    <text evidence="4">The sequence shown here is derived from an EMBL/GenBank/DDBJ whole genome shotgun (WGS) entry which is preliminary data.</text>
</comment>
<gene>
    <name evidence="4" type="ORF">QBC38DRAFT_287194</name>
</gene>
<sequence length="134" mass="15192">MEIWWPGNCDTLGDPTCRHLHPCRAINQQKHNHGSASTLSMVMQHTESVSEAERTAALYALLQQTTQVQIRFFIKVLTQMGKNHAVLWVWVRVPYCLGPEQAVEVPPNQDTTQGWSWQPECEEGAFYNVAGQTV</sequence>
<dbReference type="GO" id="GO:0000289">
    <property type="term" value="P:nuclear-transcribed mRNA poly(A) tail shortening"/>
    <property type="evidence" value="ECO:0007669"/>
    <property type="project" value="TreeGrafter"/>
</dbReference>
<organism evidence="4 5">
    <name type="scientific">Podospora fimiseda</name>
    <dbReference type="NCBI Taxonomy" id="252190"/>
    <lineage>
        <taxon>Eukaryota</taxon>
        <taxon>Fungi</taxon>
        <taxon>Dikarya</taxon>
        <taxon>Ascomycota</taxon>
        <taxon>Pezizomycotina</taxon>
        <taxon>Sordariomycetes</taxon>
        <taxon>Sordariomycetidae</taxon>
        <taxon>Sordariales</taxon>
        <taxon>Podosporaceae</taxon>
        <taxon>Podospora</taxon>
    </lineage>
</organism>
<dbReference type="InterPro" id="IPR057327">
    <property type="entry name" value="Vts1_dom"/>
</dbReference>
<evidence type="ECO:0000259" key="3">
    <source>
        <dbReference type="Pfam" id="PF25479"/>
    </source>
</evidence>
<dbReference type="GO" id="GO:0003729">
    <property type="term" value="F:mRNA binding"/>
    <property type="evidence" value="ECO:0007669"/>
    <property type="project" value="TreeGrafter"/>
</dbReference>
<dbReference type="InterPro" id="IPR050897">
    <property type="entry name" value="SMAUG/VTS1_RNA-bind"/>
</dbReference>